<organism evidence="2 3">
    <name type="scientific">Stutzerimonas stutzeri KOS6</name>
    <dbReference type="NCBI Taxonomy" id="1218352"/>
    <lineage>
        <taxon>Bacteria</taxon>
        <taxon>Pseudomonadati</taxon>
        <taxon>Pseudomonadota</taxon>
        <taxon>Gammaproteobacteria</taxon>
        <taxon>Pseudomonadales</taxon>
        <taxon>Pseudomonadaceae</taxon>
        <taxon>Stutzerimonas</taxon>
    </lineage>
</organism>
<proteinExistence type="predicted"/>
<sequence length="85" mass="9447">MPDGIRYQSGSVVAGVKKQWLAKWQRRRLAERDLQQAAAFALMAGLADERTVAGFVLVHAIRTAIVHAVIGVTLSGYVFDMRLRH</sequence>
<accession>A0A061JM97</accession>
<dbReference type="HOGENOM" id="CLU_2510202_0_0_6"/>
<keyword evidence="1" id="KW-0472">Membrane</keyword>
<dbReference type="Proteomes" id="UP000026923">
    <property type="component" value="Unassembled WGS sequence"/>
</dbReference>
<keyword evidence="1" id="KW-0812">Transmembrane</keyword>
<dbReference type="AlphaFoldDB" id="A0A061JM97"/>
<dbReference type="RefSeq" id="WP_024162166.1">
    <property type="nucleotide sequence ID" value="NZ_KK020676.1"/>
</dbReference>
<dbReference type="EMBL" id="AMCZ02000015">
    <property type="protein sequence ID" value="EWC40852.1"/>
    <property type="molecule type" value="Genomic_DNA"/>
</dbReference>
<protein>
    <submittedName>
        <fullName evidence="2">Uncharacterized protein</fullName>
    </submittedName>
</protein>
<evidence type="ECO:0000313" key="2">
    <source>
        <dbReference type="EMBL" id="EWC40852.1"/>
    </source>
</evidence>
<gene>
    <name evidence="2" type="ORF">B597_012700</name>
</gene>
<name>A0A061JM97_STUST</name>
<evidence type="ECO:0000256" key="1">
    <source>
        <dbReference type="SAM" id="Phobius"/>
    </source>
</evidence>
<feature type="transmembrane region" description="Helical" evidence="1">
    <location>
        <begin position="52"/>
        <end position="79"/>
    </location>
</feature>
<comment type="caution">
    <text evidence="2">The sequence shown here is derived from an EMBL/GenBank/DDBJ whole genome shotgun (WGS) entry which is preliminary data.</text>
</comment>
<evidence type="ECO:0000313" key="3">
    <source>
        <dbReference type="Proteomes" id="UP000026923"/>
    </source>
</evidence>
<reference evidence="2 3" key="1">
    <citation type="journal article" date="2013" name="Genome Announc.">
        <title>Draft Genome of the Nitrogen-Fixing Bacterium Pseudomonas stutzeri Strain KOS6 Isolated from Industrial Hydrocarbon Sludge.</title>
        <authorList>
            <person name="Grigoryeva T.V."/>
            <person name="Laikov A.V."/>
            <person name="Naumova R.P."/>
            <person name="Manolov A.I."/>
            <person name="Larin A.K."/>
            <person name="Karpova I.Y."/>
            <person name="Semashko T.A."/>
            <person name="Alexeev D.G."/>
            <person name="Kostryukova E.S."/>
            <person name="Muller R."/>
            <person name="Govorun V.M."/>
        </authorList>
    </citation>
    <scope>NUCLEOTIDE SEQUENCE [LARGE SCALE GENOMIC DNA]</scope>
    <source>
        <strain evidence="2 3">KOS6</strain>
    </source>
</reference>
<keyword evidence="1" id="KW-1133">Transmembrane helix</keyword>